<dbReference type="EMBL" id="BMJC01000005">
    <property type="protein sequence ID" value="GGB17150.1"/>
    <property type="molecule type" value="Genomic_DNA"/>
</dbReference>
<comment type="caution">
    <text evidence="2">The sequence shown here is derived from an EMBL/GenBank/DDBJ whole genome shotgun (WGS) entry which is preliminary data.</text>
</comment>
<evidence type="ECO:0000313" key="3">
    <source>
        <dbReference type="Proteomes" id="UP000607559"/>
    </source>
</evidence>
<feature type="transmembrane region" description="Helical" evidence="1">
    <location>
        <begin position="74"/>
        <end position="97"/>
    </location>
</feature>
<sequence length="182" mass="20711">MIGWDCFSVCMIIISVVIFSSMRPRQIRVLAKQEDAGRIIVFLIVLAAILGSLLGVLLLLGNKEHWLLSKGMETFIYITGVICSWNLLHIMFAYRYALLYYGEHPLDPDQHTVGLQIPNELWPDYLDFAYFSFVIGMTFQVSDIEISSRLIRRLALVHGLLSFLFNTVIVALTINVIVDLKS</sequence>
<feature type="transmembrane region" description="Helical" evidence="1">
    <location>
        <begin position="39"/>
        <end position="62"/>
    </location>
</feature>
<dbReference type="AlphaFoldDB" id="A0A8J2XTG3"/>
<dbReference type="InterPro" id="IPR009781">
    <property type="entry name" value="DUF1345"/>
</dbReference>
<dbReference type="Proteomes" id="UP000607559">
    <property type="component" value="Unassembled WGS sequence"/>
</dbReference>
<keyword evidence="1" id="KW-0812">Transmembrane</keyword>
<evidence type="ECO:0008006" key="4">
    <source>
        <dbReference type="Google" id="ProtNLM"/>
    </source>
</evidence>
<organism evidence="2 3">
    <name type="scientific">Puia dinghuensis</name>
    <dbReference type="NCBI Taxonomy" id="1792502"/>
    <lineage>
        <taxon>Bacteria</taxon>
        <taxon>Pseudomonadati</taxon>
        <taxon>Bacteroidota</taxon>
        <taxon>Chitinophagia</taxon>
        <taxon>Chitinophagales</taxon>
        <taxon>Chitinophagaceae</taxon>
        <taxon>Puia</taxon>
    </lineage>
</organism>
<evidence type="ECO:0000256" key="1">
    <source>
        <dbReference type="SAM" id="Phobius"/>
    </source>
</evidence>
<reference evidence="2" key="2">
    <citation type="submission" date="2020-09" db="EMBL/GenBank/DDBJ databases">
        <authorList>
            <person name="Sun Q."/>
            <person name="Zhou Y."/>
        </authorList>
    </citation>
    <scope>NUCLEOTIDE SEQUENCE</scope>
    <source>
        <strain evidence="2">CGMCC 1.15448</strain>
    </source>
</reference>
<feature type="transmembrane region" description="Helical" evidence="1">
    <location>
        <begin position="125"/>
        <end position="142"/>
    </location>
</feature>
<keyword evidence="1" id="KW-1133">Transmembrane helix</keyword>
<reference evidence="2" key="1">
    <citation type="journal article" date="2014" name="Int. J. Syst. Evol. Microbiol.">
        <title>Complete genome sequence of Corynebacterium casei LMG S-19264T (=DSM 44701T), isolated from a smear-ripened cheese.</title>
        <authorList>
            <consortium name="US DOE Joint Genome Institute (JGI-PGF)"/>
            <person name="Walter F."/>
            <person name="Albersmeier A."/>
            <person name="Kalinowski J."/>
            <person name="Ruckert C."/>
        </authorList>
    </citation>
    <scope>NUCLEOTIDE SEQUENCE</scope>
    <source>
        <strain evidence="2">CGMCC 1.15448</strain>
    </source>
</reference>
<gene>
    <name evidence="2" type="ORF">GCM10011511_46160</name>
</gene>
<keyword evidence="3" id="KW-1185">Reference proteome</keyword>
<keyword evidence="1" id="KW-0472">Membrane</keyword>
<dbReference type="Pfam" id="PF07077">
    <property type="entry name" value="DUF1345"/>
    <property type="match status" value="1"/>
</dbReference>
<accession>A0A8J2XTG3</accession>
<feature type="transmembrane region" description="Helical" evidence="1">
    <location>
        <begin position="154"/>
        <end position="178"/>
    </location>
</feature>
<proteinExistence type="predicted"/>
<feature type="transmembrane region" description="Helical" evidence="1">
    <location>
        <begin position="7"/>
        <end position="27"/>
    </location>
</feature>
<name>A0A8J2XTG3_9BACT</name>
<evidence type="ECO:0000313" key="2">
    <source>
        <dbReference type="EMBL" id="GGB17150.1"/>
    </source>
</evidence>
<protein>
    <recommendedName>
        <fullName evidence="4">DUF1345 domain-containing protein</fullName>
    </recommendedName>
</protein>